<keyword evidence="11" id="KW-1133">Transmembrane helix</keyword>
<reference evidence="13" key="1">
    <citation type="submission" date="2022-12" db="EMBL/GenBank/DDBJ databases">
        <authorList>
            <person name="Alioto T."/>
            <person name="Alioto T."/>
            <person name="Gomez Garrido J."/>
        </authorList>
    </citation>
    <scope>NUCLEOTIDE SEQUENCE</scope>
</reference>
<evidence type="ECO:0000256" key="11">
    <source>
        <dbReference type="SAM" id="Phobius"/>
    </source>
</evidence>
<keyword evidence="3" id="KW-0767">Surface film</keyword>
<dbReference type="EMBL" id="OX395133">
    <property type="protein sequence ID" value="CAI5783164.1"/>
    <property type="molecule type" value="Genomic_DNA"/>
</dbReference>
<keyword evidence="8" id="KW-0449">Lipoprotein</keyword>
<dbReference type="Pfam" id="PF04089">
    <property type="entry name" value="BRICHOS"/>
    <property type="match status" value="1"/>
</dbReference>
<dbReference type="SMART" id="SM01039">
    <property type="entry name" value="BRICHOS"/>
    <property type="match status" value="1"/>
</dbReference>
<comment type="function">
    <text evidence="1">Pulmonary surfactant associated proteins promote alveolar stability by lowering the surface tension at the air-liquid interface in the peripheral air spaces.</text>
</comment>
<evidence type="ECO:0000256" key="4">
    <source>
        <dbReference type="ARBA" id="ARBA00022525"/>
    </source>
</evidence>
<keyword evidence="11" id="KW-0472">Membrane</keyword>
<evidence type="ECO:0000256" key="10">
    <source>
        <dbReference type="ARBA" id="ARBA00044825"/>
    </source>
</evidence>
<keyword evidence="14" id="KW-1185">Reference proteome</keyword>
<dbReference type="Proteomes" id="UP001178461">
    <property type="component" value="Chromosome 8"/>
</dbReference>
<dbReference type="PANTHER" id="PTHR10800:SF4">
    <property type="entry name" value="PULMONARY SURFACTANT-ASSOCIATED PROTEIN C"/>
    <property type="match status" value="1"/>
</dbReference>
<evidence type="ECO:0000256" key="9">
    <source>
        <dbReference type="ARBA" id="ARBA00044778"/>
    </source>
</evidence>
<evidence type="ECO:0000256" key="8">
    <source>
        <dbReference type="ARBA" id="ARBA00023288"/>
    </source>
</evidence>
<accession>A0AA35KTF9</accession>
<dbReference type="SMART" id="SM00019">
    <property type="entry name" value="SF_P"/>
    <property type="match status" value="1"/>
</dbReference>
<evidence type="ECO:0000256" key="3">
    <source>
        <dbReference type="ARBA" id="ARBA00022439"/>
    </source>
</evidence>
<keyword evidence="11" id="KW-0812">Transmembrane</keyword>
<evidence type="ECO:0000313" key="13">
    <source>
        <dbReference type="EMBL" id="CAI5783164.1"/>
    </source>
</evidence>
<keyword evidence="7" id="KW-1015">Disulfide bond</keyword>
<organism evidence="13 14">
    <name type="scientific">Podarcis lilfordi</name>
    <name type="common">Lilford's wall lizard</name>
    <dbReference type="NCBI Taxonomy" id="74358"/>
    <lineage>
        <taxon>Eukaryota</taxon>
        <taxon>Metazoa</taxon>
        <taxon>Chordata</taxon>
        <taxon>Craniata</taxon>
        <taxon>Vertebrata</taxon>
        <taxon>Euteleostomi</taxon>
        <taxon>Lepidosauria</taxon>
        <taxon>Squamata</taxon>
        <taxon>Bifurcata</taxon>
        <taxon>Unidentata</taxon>
        <taxon>Episquamata</taxon>
        <taxon>Laterata</taxon>
        <taxon>Lacertibaenia</taxon>
        <taxon>Lacertidae</taxon>
        <taxon>Podarcis</taxon>
    </lineage>
</organism>
<dbReference type="Pfam" id="PF08999">
    <property type="entry name" value="SP_C-Propep"/>
    <property type="match status" value="1"/>
</dbReference>
<proteinExistence type="predicted"/>
<feature type="transmembrane region" description="Helical" evidence="11">
    <location>
        <begin position="48"/>
        <end position="70"/>
    </location>
</feature>
<evidence type="ECO:0000256" key="6">
    <source>
        <dbReference type="ARBA" id="ARBA00023139"/>
    </source>
</evidence>
<dbReference type="AlphaFoldDB" id="A0AA35KTF9"/>
<dbReference type="InterPro" id="IPR015091">
    <property type="entry name" value="Surfactant_protein_propep"/>
</dbReference>
<dbReference type="GO" id="GO:0007585">
    <property type="term" value="P:respiratory gaseous exchange by respiratory system"/>
    <property type="evidence" value="ECO:0007669"/>
    <property type="project" value="UniProtKB-KW"/>
</dbReference>
<evidence type="ECO:0000313" key="14">
    <source>
        <dbReference type="Proteomes" id="UP001178461"/>
    </source>
</evidence>
<dbReference type="Gene3D" id="3.30.390.150">
    <property type="match status" value="1"/>
</dbReference>
<evidence type="ECO:0000259" key="12">
    <source>
        <dbReference type="PROSITE" id="PS50869"/>
    </source>
</evidence>
<gene>
    <name evidence="13" type="ORF">PODLI_1B006866</name>
</gene>
<keyword evidence="4" id="KW-0964">Secreted</keyword>
<dbReference type="InterPro" id="IPR007084">
    <property type="entry name" value="BRICHOS_dom"/>
</dbReference>
<dbReference type="GO" id="GO:0005615">
    <property type="term" value="C:extracellular space"/>
    <property type="evidence" value="ECO:0007669"/>
    <property type="project" value="TreeGrafter"/>
</dbReference>
<dbReference type="PANTHER" id="PTHR10800">
    <property type="entry name" value="PULMONARY SURFACTANT-ASSOCIATED PROTEIN C"/>
    <property type="match status" value="1"/>
</dbReference>
<dbReference type="InterPro" id="IPR001729">
    <property type="entry name" value="SP-C"/>
</dbReference>
<evidence type="ECO:0000256" key="5">
    <source>
        <dbReference type="ARBA" id="ARBA00022713"/>
    </source>
</evidence>
<evidence type="ECO:0000256" key="2">
    <source>
        <dbReference type="ARBA" id="ARBA00004364"/>
    </source>
</evidence>
<dbReference type="PROSITE" id="PS50869">
    <property type="entry name" value="BRICHOS"/>
    <property type="match status" value="1"/>
</dbReference>
<comment type="subcellular location">
    <subcellularLocation>
        <location evidence="2">Secreted</location>
        <location evidence="2">Extracellular space</location>
        <location evidence="2">Surface film</location>
    </subcellularLocation>
</comment>
<protein>
    <recommendedName>
        <fullName evidence="9">Surfactant protein C</fullName>
    </recommendedName>
    <alternativeName>
        <fullName evidence="10">Pulmonary surfactant-associated protein C</fullName>
    </alternativeName>
</protein>
<sequence length="203" mass="22299">MENNSKSSKDVLMIEAPPVSRSPLGTEFLLLQGYTASPRLPGLPCKKLLIVVVVVVVIVLVVLAFGLMGLRITEKHTETVLQMTIQGLDGEGSPQHLSMSRKERLATFHVSRVNSSATVVYDYSNLLIGYRSWPGQSCYITRMKKENIQSLDAAVKVFQNIQPKPPASSLKENEEGTDVPLADRSILGTTINILCSSVPIYWA</sequence>
<keyword evidence="6" id="KW-0564">Palmitate</keyword>
<name>A0AA35KTF9_9SAUR</name>
<evidence type="ECO:0000256" key="1">
    <source>
        <dbReference type="ARBA" id="ARBA00002263"/>
    </source>
</evidence>
<feature type="domain" description="BRICHOS" evidence="12">
    <location>
        <begin position="111"/>
        <end position="203"/>
    </location>
</feature>
<keyword evidence="5" id="KW-0305">Gaseous exchange</keyword>
<evidence type="ECO:0000256" key="7">
    <source>
        <dbReference type="ARBA" id="ARBA00023157"/>
    </source>
</evidence>